<evidence type="ECO:0000313" key="2">
    <source>
        <dbReference type="EnsemblFungi" id="PTTG_27016-t43_1-p1"/>
    </source>
</evidence>
<proteinExistence type="predicted"/>
<reference evidence="2 3" key="3">
    <citation type="journal article" date="2017" name="G3 (Bethesda)">
        <title>Comparative analysis highlights variable genome content of wheat rusts and divergence of the mating loci.</title>
        <authorList>
            <person name="Cuomo C.A."/>
            <person name="Bakkeren G."/>
            <person name="Khalil H.B."/>
            <person name="Panwar V."/>
            <person name="Joly D."/>
            <person name="Linning R."/>
            <person name="Sakthikumar S."/>
            <person name="Song X."/>
            <person name="Adiconis X."/>
            <person name="Fan L."/>
            <person name="Goldberg J.M."/>
            <person name="Levin J.Z."/>
            <person name="Young S."/>
            <person name="Zeng Q."/>
            <person name="Anikster Y."/>
            <person name="Bruce M."/>
            <person name="Wang M."/>
            <person name="Yin C."/>
            <person name="McCallum B."/>
            <person name="Szabo L.J."/>
            <person name="Hulbert S."/>
            <person name="Chen X."/>
            <person name="Fellers J.P."/>
        </authorList>
    </citation>
    <scope>NUCLEOTIDE SEQUENCE</scope>
    <source>
        <strain evidence="3">Isolate 1-1 / race 1 (BBBD)</strain>
        <strain evidence="2">isolate 1-1 / race 1 (BBBD)</strain>
    </source>
</reference>
<organism evidence="1">
    <name type="scientific">Puccinia triticina (isolate 1-1 / race 1 (BBBD))</name>
    <name type="common">Brown leaf rust fungus</name>
    <dbReference type="NCBI Taxonomy" id="630390"/>
    <lineage>
        <taxon>Eukaryota</taxon>
        <taxon>Fungi</taxon>
        <taxon>Dikarya</taxon>
        <taxon>Basidiomycota</taxon>
        <taxon>Pucciniomycotina</taxon>
        <taxon>Pucciniomycetes</taxon>
        <taxon>Pucciniales</taxon>
        <taxon>Pucciniaceae</taxon>
        <taxon>Puccinia</taxon>
    </lineage>
</organism>
<accession>A0A180GP65</accession>
<reference evidence="1" key="2">
    <citation type="submission" date="2016-05" db="EMBL/GenBank/DDBJ databases">
        <title>Comparative analysis highlights variable genome content of wheat rusts and divergence of the mating loci.</title>
        <authorList>
            <person name="Cuomo C.A."/>
            <person name="Bakkeren G."/>
            <person name="Szabo L."/>
            <person name="Khalil H."/>
            <person name="Joly D."/>
            <person name="Goldberg J."/>
            <person name="Young S."/>
            <person name="Zeng Q."/>
            <person name="Fellers J."/>
        </authorList>
    </citation>
    <scope>NUCLEOTIDE SEQUENCE [LARGE SCALE GENOMIC DNA]</scope>
    <source>
        <strain evidence="1">1-1 BBBD Race 1</strain>
    </source>
</reference>
<name>A0A180GP65_PUCT1</name>
<reference evidence="1" key="1">
    <citation type="submission" date="2009-11" db="EMBL/GenBank/DDBJ databases">
        <authorList>
            <consortium name="The Broad Institute Genome Sequencing Platform"/>
            <person name="Ward D."/>
            <person name="Feldgarden M."/>
            <person name="Earl A."/>
            <person name="Young S.K."/>
            <person name="Zeng Q."/>
            <person name="Koehrsen M."/>
            <person name="Alvarado L."/>
            <person name="Berlin A."/>
            <person name="Bochicchio J."/>
            <person name="Borenstein D."/>
            <person name="Chapman S.B."/>
            <person name="Chen Z."/>
            <person name="Engels R."/>
            <person name="Freedman E."/>
            <person name="Gellesch M."/>
            <person name="Goldberg J."/>
            <person name="Griggs A."/>
            <person name="Gujja S."/>
            <person name="Heilman E."/>
            <person name="Heiman D."/>
            <person name="Hepburn T."/>
            <person name="Howarth C."/>
            <person name="Jen D."/>
            <person name="Larson L."/>
            <person name="Lewis B."/>
            <person name="Mehta T."/>
            <person name="Park D."/>
            <person name="Pearson M."/>
            <person name="Roberts A."/>
            <person name="Saif S."/>
            <person name="Shea T."/>
            <person name="Shenoy N."/>
            <person name="Sisk P."/>
            <person name="Stolte C."/>
            <person name="Sykes S."/>
            <person name="Thomson T."/>
            <person name="Walk T."/>
            <person name="White J."/>
            <person name="Yandava C."/>
            <person name="Izard J."/>
            <person name="Baranova O.V."/>
            <person name="Blanton J.M."/>
            <person name="Tanner A.C."/>
            <person name="Dewhirst F.E."/>
            <person name="Haas B."/>
            <person name="Nusbaum C."/>
            <person name="Birren B."/>
        </authorList>
    </citation>
    <scope>NUCLEOTIDE SEQUENCE [LARGE SCALE GENOMIC DNA]</scope>
    <source>
        <strain evidence="1">1-1 BBBD Race 1</strain>
    </source>
</reference>
<reference evidence="2" key="4">
    <citation type="submission" date="2025-05" db="UniProtKB">
        <authorList>
            <consortium name="EnsemblFungi"/>
        </authorList>
    </citation>
    <scope>IDENTIFICATION</scope>
    <source>
        <strain evidence="2">isolate 1-1 / race 1 (BBBD)</strain>
    </source>
</reference>
<dbReference type="OrthoDB" id="10584553at2759"/>
<evidence type="ECO:0000313" key="1">
    <source>
        <dbReference type="EMBL" id="OAV94248.1"/>
    </source>
</evidence>
<evidence type="ECO:0000313" key="3">
    <source>
        <dbReference type="Proteomes" id="UP000005240"/>
    </source>
</evidence>
<dbReference type="AlphaFoldDB" id="A0A180GP65"/>
<dbReference type="Proteomes" id="UP000005240">
    <property type="component" value="Unassembled WGS sequence"/>
</dbReference>
<gene>
    <name evidence="1" type="ORF">PTTG_27016</name>
</gene>
<dbReference type="EnsemblFungi" id="PTTG_27016-t43_1">
    <property type="protein sequence ID" value="PTTG_27016-t43_1-p1"/>
    <property type="gene ID" value="PTTG_27016"/>
</dbReference>
<dbReference type="VEuPathDB" id="FungiDB:PTTG_27016"/>
<keyword evidence="3" id="KW-1185">Reference proteome</keyword>
<sequence>MTQAASDNMSLPSFDVSRDFAVPTGTMPHNQLPGPPTLLDPILPAEGSIFDPPAPAASFDSKLLASFANLTIDPPTHIDCSLFYHISLVYNPPVIMLVTLKTALFYVMEMTSLHTLSCMLKLDHKIIKLVASGGLQANSSAQALSYADKVALKTLPTDTQTVIAQLAIDPDLIFFNLNDWLGRLFSWEGIEDALEETAFKF</sequence>
<dbReference type="EMBL" id="ADAS02000041">
    <property type="protein sequence ID" value="OAV94248.1"/>
    <property type="molecule type" value="Genomic_DNA"/>
</dbReference>
<protein>
    <submittedName>
        <fullName evidence="1 2">Uncharacterized protein</fullName>
    </submittedName>
</protein>